<keyword evidence="11" id="KW-0472">Membrane</keyword>
<keyword evidence="5" id="KW-0407">Ion channel</keyword>
<dbReference type="InterPro" id="IPR001406">
    <property type="entry name" value="PsdUridine_synth_TruA"/>
</dbReference>
<dbReference type="InterPro" id="IPR020103">
    <property type="entry name" value="PsdUridine_synth_cat_dom_sf"/>
</dbReference>
<evidence type="ECO:0000259" key="13">
    <source>
        <dbReference type="PROSITE" id="PS50042"/>
    </source>
</evidence>
<dbReference type="Pfam" id="PF00069">
    <property type="entry name" value="Pkinase"/>
    <property type="match status" value="1"/>
</dbReference>
<evidence type="ECO:0000256" key="9">
    <source>
        <dbReference type="SAM" id="Coils"/>
    </source>
</evidence>
<dbReference type="HAMAP" id="MF_00171">
    <property type="entry name" value="TruA"/>
    <property type="match status" value="1"/>
</dbReference>
<feature type="repeat" description="ANK" evidence="7">
    <location>
        <begin position="1588"/>
        <end position="1621"/>
    </location>
</feature>
<dbReference type="GO" id="GO:0034702">
    <property type="term" value="C:monoatomic ion channel complex"/>
    <property type="evidence" value="ECO:0007669"/>
    <property type="project" value="UniProtKB-KW"/>
</dbReference>
<evidence type="ECO:0000256" key="6">
    <source>
        <dbReference type="ARBA" id="ARBA00023235"/>
    </source>
</evidence>
<dbReference type="Gene3D" id="1.10.238.10">
    <property type="entry name" value="EF-hand"/>
    <property type="match status" value="1"/>
</dbReference>
<reference evidence="15 16" key="1">
    <citation type="journal article" date="2024" name="Nat. Commun.">
        <title>Phylogenomics reveals the evolutionary origins of lichenization in chlorophyte algae.</title>
        <authorList>
            <person name="Puginier C."/>
            <person name="Libourel C."/>
            <person name="Otte J."/>
            <person name="Skaloud P."/>
            <person name="Haon M."/>
            <person name="Grisel S."/>
            <person name="Petersen M."/>
            <person name="Berrin J.G."/>
            <person name="Delaux P.M."/>
            <person name="Dal Grande F."/>
            <person name="Keller J."/>
        </authorList>
    </citation>
    <scope>NUCLEOTIDE SEQUENCE [LARGE SCALE GENOMIC DNA]</scope>
    <source>
        <strain evidence="15 16">SAG 245.80</strain>
    </source>
</reference>
<evidence type="ECO:0000256" key="5">
    <source>
        <dbReference type="ARBA" id="ARBA00022882"/>
    </source>
</evidence>
<dbReference type="SUPFAM" id="SSF51206">
    <property type="entry name" value="cAMP-binding domain-like"/>
    <property type="match status" value="2"/>
</dbReference>
<dbReference type="InterPro" id="IPR011992">
    <property type="entry name" value="EF-hand-dom_pair"/>
</dbReference>
<dbReference type="InterPro" id="IPR000719">
    <property type="entry name" value="Prot_kinase_dom"/>
</dbReference>
<dbReference type="GO" id="GO:0001522">
    <property type="term" value="P:pseudouridine synthesis"/>
    <property type="evidence" value="ECO:0007669"/>
    <property type="project" value="InterPro"/>
</dbReference>
<dbReference type="PROSITE" id="PS50011">
    <property type="entry name" value="PROTEIN_KINASE_DOM"/>
    <property type="match status" value="1"/>
</dbReference>
<feature type="transmembrane region" description="Helical" evidence="11">
    <location>
        <begin position="1197"/>
        <end position="1218"/>
    </location>
</feature>
<evidence type="ECO:0000256" key="11">
    <source>
        <dbReference type="SAM" id="Phobius"/>
    </source>
</evidence>
<dbReference type="GO" id="GO:0009982">
    <property type="term" value="F:pseudouridine synthase activity"/>
    <property type="evidence" value="ECO:0007669"/>
    <property type="project" value="InterPro"/>
</dbReference>
<feature type="transmembrane region" description="Helical" evidence="11">
    <location>
        <begin position="2033"/>
        <end position="2059"/>
    </location>
</feature>
<evidence type="ECO:0000256" key="8">
    <source>
        <dbReference type="PROSITE-ProRule" id="PRU10141"/>
    </source>
</evidence>
<dbReference type="SUPFAM" id="SSF103473">
    <property type="entry name" value="MFS general substrate transporter"/>
    <property type="match status" value="1"/>
</dbReference>
<feature type="transmembrane region" description="Helical" evidence="11">
    <location>
        <begin position="1995"/>
        <end position="2012"/>
    </location>
</feature>
<feature type="coiled-coil region" evidence="9">
    <location>
        <begin position="2765"/>
        <end position="2828"/>
    </location>
</feature>
<feature type="coiled-coil region" evidence="9">
    <location>
        <begin position="2708"/>
        <end position="2735"/>
    </location>
</feature>
<keyword evidence="2" id="KW-0819">tRNA processing</keyword>
<dbReference type="Pfam" id="PF13499">
    <property type="entry name" value="EF-hand_7"/>
    <property type="match status" value="1"/>
</dbReference>
<evidence type="ECO:0000259" key="14">
    <source>
        <dbReference type="PROSITE" id="PS50222"/>
    </source>
</evidence>
<dbReference type="InterPro" id="IPR018490">
    <property type="entry name" value="cNMP-bd_dom_sf"/>
</dbReference>
<feature type="domain" description="Protein kinase" evidence="12">
    <location>
        <begin position="2898"/>
        <end position="3154"/>
    </location>
</feature>
<dbReference type="PROSITE" id="PS50042">
    <property type="entry name" value="CNMP_BINDING_3"/>
    <property type="match status" value="2"/>
</dbReference>
<dbReference type="Gene3D" id="1.20.1250.20">
    <property type="entry name" value="MFS general substrate transporter like domains"/>
    <property type="match status" value="2"/>
</dbReference>
<keyword evidence="16" id="KW-1185">Reference proteome</keyword>
<dbReference type="SUPFAM" id="SSF55120">
    <property type="entry name" value="Pseudouridine synthase"/>
    <property type="match status" value="1"/>
</dbReference>
<dbReference type="EMBL" id="JALJOU010000043">
    <property type="protein sequence ID" value="KAK9831938.1"/>
    <property type="molecule type" value="Genomic_DNA"/>
</dbReference>
<dbReference type="Gene3D" id="1.10.287.70">
    <property type="match status" value="1"/>
</dbReference>
<keyword evidence="11" id="KW-0812">Transmembrane</keyword>
<evidence type="ECO:0000256" key="4">
    <source>
        <dbReference type="ARBA" id="ARBA00022837"/>
    </source>
</evidence>
<dbReference type="InterPro" id="IPR014710">
    <property type="entry name" value="RmlC-like_jellyroll"/>
</dbReference>
<dbReference type="CDD" id="cd02570">
    <property type="entry name" value="PseudoU_synth_EcTruA"/>
    <property type="match status" value="1"/>
</dbReference>
<evidence type="ECO:0000313" key="15">
    <source>
        <dbReference type="EMBL" id="KAK9831938.1"/>
    </source>
</evidence>
<dbReference type="InterPro" id="IPR002110">
    <property type="entry name" value="Ankyrin_rpt"/>
</dbReference>
<dbReference type="GO" id="GO:0004672">
    <property type="term" value="F:protein kinase activity"/>
    <property type="evidence" value="ECO:0007669"/>
    <property type="project" value="InterPro"/>
</dbReference>
<keyword evidence="3" id="KW-0631">Potassium channel</keyword>
<dbReference type="InterPro" id="IPR011701">
    <property type="entry name" value="MFS"/>
</dbReference>
<keyword evidence="4" id="KW-0106">Calcium</keyword>
<evidence type="ECO:0000313" key="16">
    <source>
        <dbReference type="Proteomes" id="UP001445335"/>
    </source>
</evidence>
<dbReference type="SMART" id="SM00248">
    <property type="entry name" value="ANK"/>
    <property type="match status" value="12"/>
</dbReference>
<dbReference type="SUPFAM" id="SSF81324">
    <property type="entry name" value="Voltage-gated potassium channels"/>
    <property type="match status" value="1"/>
</dbReference>
<proteinExistence type="inferred from homology"/>
<dbReference type="InterPro" id="IPR036259">
    <property type="entry name" value="MFS_trans_sf"/>
</dbReference>
<dbReference type="InterPro" id="IPR020095">
    <property type="entry name" value="PsdUridine_synth_TruA_C"/>
</dbReference>
<feature type="transmembrane region" description="Helical" evidence="11">
    <location>
        <begin position="1124"/>
        <end position="1145"/>
    </location>
</feature>
<feature type="transmembrane region" description="Helical" evidence="11">
    <location>
        <begin position="1417"/>
        <end position="1439"/>
    </location>
</feature>
<feature type="transmembrane region" description="Helical" evidence="11">
    <location>
        <begin position="2323"/>
        <end position="2340"/>
    </location>
</feature>
<dbReference type="InterPro" id="IPR011009">
    <property type="entry name" value="Kinase-like_dom_sf"/>
</dbReference>
<evidence type="ECO:0000256" key="7">
    <source>
        <dbReference type="PROSITE-ProRule" id="PRU00023"/>
    </source>
</evidence>
<dbReference type="InterPro" id="IPR020097">
    <property type="entry name" value="PsdUridine_synth_TruA_a/b_dom"/>
</dbReference>
<dbReference type="CDD" id="cd17319">
    <property type="entry name" value="MFS_ExuT_GudP_like"/>
    <property type="match status" value="1"/>
</dbReference>
<dbReference type="InterPro" id="IPR036770">
    <property type="entry name" value="Ankyrin_rpt-contain_sf"/>
</dbReference>
<dbReference type="InterPro" id="IPR000595">
    <property type="entry name" value="cNMP-bd_dom"/>
</dbReference>
<dbReference type="Pfam" id="PF01416">
    <property type="entry name" value="PseudoU_synth_1"/>
    <property type="match status" value="1"/>
</dbReference>
<evidence type="ECO:0000256" key="10">
    <source>
        <dbReference type="SAM" id="MobiDB-lite"/>
    </source>
</evidence>
<feature type="compositionally biased region" description="Polar residues" evidence="10">
    <location>
        <begin position="554"/>
        <end position="563"/>
    </location>
</feature>
<dbReference type="Gene3D" id="1.10.510.10">
    <property type="entry name" value="Transferase(Phosphotransferase) domain 1"/>
    <property type="match status" value="2"/>
</dbReference>
<feature type="transmembrane region" description="Helical" evidence="11">
    <location>
        <begin position="2265"/>
        <end position="2286"/>
    </location>
</feature>
<dbReference type="PROSITE" id="PS50088">
    <property type="entry name" value="ANK_REPEAT"/>
    <property type="match status" value="6"/>
</dbReference>
<feature type="repeat" description="ANK" evidence="7">
    <location>
        <begin position="1687"/>
        <end position="1720"/>
    </location>
</feature>
<keyword evidence="5" id="KW-0406">Ion transport</keyword>
<keyword evidence="9" id="KW-0175">Coiled coil</keyword>
<evidence type="ECO:0000256" key="3">
    <source>
        <dbReference type="ARBA" id="ARBA00022826"/>
    </source>
</evidence>
<sequence>MQVYVMPGEAIVRAGDMARELAFLAKGVMEEMRDYGVMEEMRDNMVIRTMRADSELPNVMGEAAFFLGIPQPRSWQARATEDVTLLAVAKADYEELAAAFPEQHEAVVANLLAGLGLDADGLGAAPGSEPADSGSDLAKERVRTRRLVQAALQKRGAEARSALVWAAVTGDAEAAVALLGRGHAPDAQDYDGRTPAHLAALEGHVKLLEALLADGADPSLRDRWGHTPLQHAISKRHGPAIELLQRAGADLGFADAARPLCAAAIAGDMRLLTRLLDNGVDANARDYDGRTALHTAASRGSLKVIDYLLSCRADVNAVDMRGKTPLRYAAMEQLRADTHVQELGDVRERIAAGLRALEARGARPQYGPAAGGDGDAVFMGAAVVKTVEAVGRLQAAGADLATTLQAALAAIKPLRRTLELLLSRETTAQAAAPARRGNAAGDGADQLLRRVPSAELLSSVRRSRDVRVGATWCSTPSLRRPSGEGAVTFNRALLQLGQVKEAMEQVYAIMCECRAQPPSAVLQEILVATGLQLTLDQEKQLLSACEQPLVANRSPPSAFTSEPFTVVPPAEPAPQLPSGPQPLAGPPSRSYRASIFTPGGQPPTSLPGPPSRSYRASVFTPGGQPPPPLGGPPSRSYRASIYIPGGQALAGPAPERPYQRMSIAPRRANRASIAPGGAGGCFLALSRTTSYNVAPAAQAEPPLPISSDSDRTGSNESTTSGSGSAGVISPPGQSSVAWPGAVPASWADPVLGLGSLPGTGPGFGPVPPAEPPRVVLSLPHLLLAPVLEAALISRHAARLARLRSGGGSAGIVGGRAALGEALDAALGALTRLFSALDTERRGVLVPAKLRRDGGVMGELGAAILSTCAPAGNRRAVQELAFNKLRFIEAALTWLGVGDIVDEEVSDAGSDDSLEAPPGLLGVPAEQVHQDQPPPAMELDYGLPPSIPSSVRGQHLPLVDRFLAALAAAKAPAPRAKAPGKLVDVERMFHEADVDGNGYLESMEVGRIMARMKAGGRGVSNAEVRAVMRQVDSNNDARVGFDEFVRVMAPLLQDGPPSGRPSAVPQEDAHAPGGARQARSGVGVLLPDSWIVHFWDMAIRWLAVYYFITVPIDVAFWAKARLGAWFAALNLAADLLLMADVVLHFFRAYVSHNSVLITGLAQIRRHYLGGYFLLDLVAACPYDMLASDMDADSLRSRFRVLVPIYLGPIHILACAWWAVGTWDLPDFWSPAFHPGSPGVPATITIASWSGHSVVAAFNATAYAAQLAQHWVGLYPAYGLPNVYQEATIWEQYLVSVYWCVSTLTTNGQVGAATPQNLAEMAFTAVLMVMTVTIFNYVLGEITNVIMAQDAALVATRAQVQRVQKFVGNRQLAQALRDDVMRHMEATRSVASDPDAGEIFPRLSHILQVEVAKHMSRGLLALVPIFAGCSSPFLDSLSVLLHEVSMPPDTLLFRSGDPANELYIVAGGAVDLRFERGGDEVAEAARTVGQAVGEIGFFFCLRHIKSARTRARGHATLFAIRKAEYAALAKLYPEEEEVVTGNILAGWQGRGGAAEFIGVLAQARARRREERVVDAALSMGGVEADDGDFHGRTALHLAASNGHLATVRRLVLGHGAGVNVTDRYGGTPALDAVRHRHADVLAFLRAHGARLPAERVKGDLFRAAAEGDEAFVELLVGSGGVLPNAADYHGRTALHLATANAHLSIVQFLVAQPGIEVNAEDSTGSTPLADAIRYGHHEEQAALRGAGGRLGASDIAERLCVLAENGVDMGACDADGCTALHVAAACGRAEAACLLLSLPGADELWQEQDAERRARRVARAVAVAPEAAQAGALAALAADVAGGLPELELHCAVATWMLQEAASLVVTGARWSAAQDELQALLAKAARAATGALAALAAALGNGQAPGLLQHRLARAACGGLASLAEEAARAASAVPPLLERALAAGRANGFYFEVAAIDKVDSDCSTSGTPCRASEPLNGADASHTRDSEKKVLNKIFWHLVPIHWGIILWTYFDRSSLSFAAISLIADLHLSNFQYGLGAGLFFAGSAIAQVPSVLAGLYLGPPQWLTFLLLAWGAVSAATAAVKSVAGFYAVRLLLGVFEAGTFGTIWCHMALFYTPDEVLGAPVSAGLLLLDGYGGLRGWQHLFLVLGLVTVAYTLVVALGLARTPSSASFLAPAERVTLQARQDAERQHARLACPAGGRWYAPLRMWALWYLGVAWLLMQATSFAILFWAPLLLDAIMSGRFDAASSPPPPPPRSQHDEALHAAKVAALASVVFVPAAAAMALISLSARHFRERNWHSAVPTALTGVAFMLVPLGVRRGGPVAGIALIVVAAMGAWAVSGPVWSWPAVFVPPHGGARATAIAVFNIFGAVGGFIGPTLLGKLSSAGGDYSTAMFVLGAMDLASAILFLGFRPAPYAEDMAGGVEALHAEQGLGSRRRSDGRQSTGCMRIKIAKPAAGHGSLGRDPGGRPGPHYGRASFRGKHAQRARAEARHWRALHKVADAARVRTAAEALQARADLDALSDWVRNLPSDARGDEAERRAQAAERRAAAAERRARAAEAAAAESRVSVEEQRALLADANAAALTKEHLQRLQVSLEAADFAMRKVAGEMQERVCDGLLRAELLRGRLARAQADLRERTREGAQREGNLQARLAQAQADLAAERALGEELLRDMQHDLRTAKHKAAQRAAEGRARSERLQRSGSTDARLEAGIEQLQAQLAAARAELAKHKAAAAHQAGEAQARLRAVQAAADEQAASGARQAFELQERLDGARNELQAAHEAANAAADAAREELRAAHENAAKAAERARIRLAKAEDALQAACDQLHAKAAALSAESVDAGKARAEAARWQAHAQALENVGREKARLIQQYQGVILRLLPRLGVPSWCWEDLREAWGADELGSGAGGSVLSGMMPDGRPRLAVKGPIWDASPAVPFVREAAHLALCDHPNICRVAGLATYGSMVGIALPRADACLDQWPTATLGPLDADRLLQVMSEIGGALAYLHAQGVAHVDVKLPNILAVFVNTWGTPGYMGPAMLRASSLGGARVDLRADDAHGLGASLWELLTGRQPYAEQTRQLEQMQMTDPDAELWDVQMQVLASFARVLAPDPRDLASLRQAEDALDLVNGLLAHNPAERLRLDELVQRASALQCARPAGASDAQAATVAALERLPAPESAEPAAAASFDPSQWPLATGAERAAAAARRGTARALAAGPPPTVQGALEQVLGVALQEDRDTLRITAAARTDAGVHAVGQVINFYSRVRGAAEGRLLVKANKMLPPDIRITHLQAAPSDFVARYSNTGKEYHFHIHNAVMHDPLTRRTAQHVWQPLDVDLMQRAASLFEGEHDFTQFATLAPGGARNPVKRLTRCAVVPGSGADLRVEVVGDAFLWKMVRHMVGALLFVGRGLLAPSRMEELLKLGSKAPAGRAACRGWDVAEARGLVLQRVLLPSCLDPDRFLYPDLPHDALGRVDVAALQPALDHNGLNVDE</sequence>
<keyword evidence="5" id="KW-0813">Transport</keyword>
<name>A0AAW1RE59_9CHLO</name>
<comment type="similarity">
    <text evidence="1">Belongs to the tRNA pseudouridine synthase TruA family.</text>
</comment>
<evidence type="ECO:0008006" key="17">
    <source>
        <dbReference type="Google" id="ProtNLM"/>
    </source>
</evidence>
<feature type="transmembrane region" description="Helical" evidence="11">
    <location>
        <begin position="2360"/>
        <end position="2381"/>
    </location>
</feature>
<feature type="coiled-coil region" evidence="9">
    <location>
        <begin position="2536"/>
        <end position="2563"/>
    </location>
</feature>
<dbReference type="CDD" id="cd00038">
    <property type="entry name" value="CAP_ED"/>
    <property type="match status" value="2"/>
</dbReference>
<dbReference type="InterPro" id="IPR045319">
    <property type="entry name" value="KAT/AKT"/>
</dbReference>
<dbReference type="Pfam" id="PF12796">
    <property type="entry name" value="Ank_2"/>
    <property type="match status" value="4"/>
</dbReference>
<dbReference type="SMART" id="SM00100">
    <property type="entry name" value="cNMP"/>
    <property type="match status" value="1"/>
</dbReference>
<feature type="binding site" evidence="8">
    <location>
        <position position="2927"/>
    </location>
    <ligand>
        <name>ATP</name>
        <dbReference type="ChEBI" id="CHEBI:30616"/>
    </ligand>
</feature>
<feature type="transmembrane region" description="Helical" evidence="11">
    <location>
        <begin position="2065"/>
        <end position="2083"/>
    </location>
</feature>
<feature type="region of interest" description="Disordered" evidence="10">
    <location>
        <begin position="2457"/>
        <end position="2488"/>
    </location>
</feature>
<feature type="region of interest" description="Disordered" evidence="10">
    <location>
        <begin position="553"/>
        <end position="637"/>
    </location>
</feature>
<feature type="compositionally biased region" description="Basic and acidic residues" evidence="10">
    <location>
        <begin position="2692"/>
        <end position="2702"/>
    </location>
</feature>
<feature type="repeat" description="ANK" evidence="7">
    <location>
        <begin position="255"/>
        <end position="287"/>
    </location>
</feature>
<dbReference type="Gene3D" id="3.30.70.580">
    <property type="entry name" value="Pseudouridine synthase I, catalytic domain, N-terminal subdomain"/>
    <property type="match status" value="1"/>
</dbReference>
<feature type="repeat" description="ANK" evidence="7">
    <location>
        <begin position="191"/>
        <end position="223"/>
    </location>
</feature>
<dbReference type="PROSITE" id="PS50297">
    <property type="entry name" value="ANK_REP_REGION"/>
    <property type="match status" value="5"/>
</dbReference>
<keyword evidence="8" id="KW-0067">ATP-binding</keyword>
<feature type="region of interest" description="Disordered" evidence="10">
    <location>
        <begin position="695"/>
        <end position="736"/>
    </location>
</feature>
<dbReference type="Pfam" id="PF13637">
    <property type="entry name" value="Ank_4"/>
    <property type="match status" value="1"/>
</dbReference>
<dbReference type="InterPro" id="IPR020094">
    <property type="entry name" value="TruA/RsuA/RluB/E/F_N"/>
</dbReference>
<keyword evidence="6" id="KW-0413">Isomerase</keyword>
<protein>
    <recommendedName>
        <fullName evidence="17">Potassium channel SKOR</fullName>
    </recommendedName>
</protein>
<keyword evidence="3" id="KW-0633">Potassium transport</keyword>
<evidence type="ECO:0000259" key="12">
    <source>
        <dbReference type="PROSITE" id="PS50011"/>
    </source>
</evidence>
<feature type="transmembrane region" description="Helical" evidence="11">
    <location>
        <begin position="1097"/>
        <end position="1117"/>
    </location>
</feature>
<keyword evidence="3" id="KW-0630">Potassium</keyword>
<dbReference type="Pfam" id="PF00027">
    <property type="entry name" value="cNMP_binding"/>
    <property type="match status" value="1"/>
</dbReference>
<dbReference type="PROSITE" id="PS00107">
    <property type="entry name" value="PROTEIN_KINASE_ATP"/>
    <property type="match status" value="1"/>
</dbReference>
<feature type="transmembrane region" description="Helical" evidence="11">
    <location>
        <begin position="1165"/>
        <end position="1185"/>
    </location>
</feature>
<feature type="transmembrane region" description="Helical" evidence="11">
    <location>
        <begin position="2090"/>
        <end position="2115"/>
    </location>
</feature>
<dbReference type="PROSITE" id="PS50222">
    <property type="entry name" value="EF_HAND_2"/>
    <property type="match status" value="2"/>
</dbReference>
<feature type="domain" description="Cyclic nucleotide-binding" evidence="13">
    <location>
        <begin position="1"/>
        <end position="114"/>
    </location>
</feature>
<dbReference type="GO" id="GO:0003723">
    <property type="term" value="F:RNA binding"/>
    <property type="evidence" value="ECO:0007669"/>
    <property type="project" value="InterPro"/>
</dbReference>
<dbReference type="Pfam" id="PF07690">
    <property type="entry name" value="MFS_1"/>
    <property type="match status" value="1"/>
</dbReference>
<keyword evidence="5" id="KW-0851">Voltage-gated channel</keyword>
<dbReference type="PANTHER" id="PTHR45743">
    <property type="entry name" value="POTASSIUM CHANNEL AKT1"/>
    <property type="match status" value="1"/>
</dbReference>
<dbReference type="SMART" id="SM00054">
    <property type="entry name" value="EFh"/>
    <property type="match status" value="2"/>
</dbReference>
<dbReference type="PROSITE" id="PS00018">
    <property type="entry name" value="EF_HAND_1"/>
    <property type="match status" value="1"/>
</dbReference>
<dbReference type="Proteomes" id="UP001445335">
    <property type="component" value="Unassembled WGS sequence"/>
</dbReference>
<dbReference type="SUPFAM" id="SSF48403">
    <property type="entry name" value="Ankyrin repeat"/>
    <property type="match status" value="2"/>
</dbReference>
<dbReference type="GO" id="GO:0008033">
    <property type="term" value="P:tRNA processing"/>
    <property type="evidence" value="ECO:0007669"/>
    <property type="project" value="UniProtKB-KW"/>
</dbReference>
<dbReference type="Gene3D" id="2.60.120.10">
    <property type="entry name" value="Jelly Rolls"/>
    <property type="match status" value="2"/>
</dbReference>
<gene>
    <name evidence="15" type="ORF">WJX81_001333</name>
</gene>
<comment type="caution">
    <text evidence="15">The sequence shown here is derived from an EMBL/GenBank/DDBJ whole genome shotgun (WGS) entry which is preliminary data.</text>
</comment>
<dbReference type="InterPro" id="IPR002048">
    <property type="entry name" value="EF_hand_dom"/>
</dbReference>
<dbReference type="GO" id="GO:0005524">
    <property type="term" value="F:ATP binding"/>
    <property type="evidence" value="ECO:0007669"/>
    <property type="project" value="UniProtKB-UniRule"/>
</dbReference>
<dbReference type="Gene3D" id="1.25.40.20">
    <property type="entry name" value="Ankyrin repeat-containing domain"/>
    <property type="match status" value="5"/>
</dbReference>
<evidence type="ECO:0000256" key="2">
    <source>
        <dbReference type="ARBA" id="ARBA00022694"/>
    </source>
</evidence>
<feature type="transmembrane region" description="Helical" evidence="11">
    <location>
        <begin position="2210"/>
        <end position="2236"/>
    </location>
</feature>
<dbReference type="SMART" id="SM00220">
    <property type="entry name" value="S_TKc"/>
    <property type="match status" value="1"/>
</dbReference>
<keyword evidence="11" id="KW-1133">Transmembrane helix</keyword>
<dbReference type="PANTHER" id="PTHR45743:SF2">
    <property type="entry name" value="POTASSIUM CHANNEL AKT1"/>
    <property type="match status" value="1"/>
</dbReference>
<dbReference type="InterPro" id="IPR018247">
    <property type="entry name" value="EF_Hand_1_Ca_BS"/>
</dbReference>
<feature type="domain" description="EF-hand" evidence="14">
    <location>
        <begin position="979"/>
        <end position="1014"/>
    </location>
</feature>
<evidence type="ECO:0000256" key="1">
    <source>
        <dbReference type="ARBA" id="ARBA00009375"/>
    </source>
</evidence>
<keyword evidence="7" id="KW-0040">ANK repeat</keyword>
<feature type="repeat" description="ANK" evidence="7">
    <location>
        <begin position="288"/>
        <end position="320"/>
    </location>
</feature>
<dbReference type="GO" id="GO:0005249">
    <property type="term" value="F:voltage-gated potassium channel activity"/>
    <property type="evidence" value="ECO:0007669"/>
    <property type="project" value="InterPro"/>
</dbReference>
<feature type="domain" description="EF-hand" evidence="14">
    <location>
        <begin position="1018"/>
        <end position="1053"/>
    </location>
</feature>
<dbReference type="GO" id="GO:0005509">
    <property type="term" value="F:calcium ion binding"/>
    <property type="evidence" value="ECO:0007669"/>
    <property type="project" value="InterPro"/>
</dbReference>
<dbReference type="Gene3D" id="3.30.70.660">
    <property type="entry name" value="Pseudouridine synthase I, catalytic domain, C-terminal subdomain"/>
    <property type="match status" value="1"/>
</dbReference>
<feature type="compositionally biased region" description="Pro residues" evidence="10">
    <location>
        <begin position="600"/>
        <end position="610"/>
    </location>
</feature>
<feature type="repeat" description="ANK" evidence="7">
    <location>
        <begin position="224"/>
        <end position="256"/>
    </location>
</feature>
<feature type="transmembrane region" description="Helical" evidence="11">
    <location>
        <begin position="2393"/>
        <end position="2412"/>
    </location>
</feature>
<dbReference type="SUPFAM" id="SSF47473">
    <property type="entry name" value="EF-hand"/>
    <property type="match status" value="1"/>
</dbReference>
<feature type="domain" description="Cyclic nucleotide-binding" evidence="13">
    <location>
        <begin position="1423"/>
        <end position="1526"/>
    </location>
</feature>
<feature type="region of interest" description="Disordered" evidence="10">
    <location>
        <begin position="1055"/>
        <end position="1075"/>
    </location>
</feature>
<feature type="compositionally biased region" description="Pro residues" evidence="10">
    <location>
        <begin position="569"/>
        <end position="585"/>
    </location>
</feature>
<dbReference type="InterPro" id="IPR017441">
    <property type="entry name" value="Protein_kinase_ATP_BS"/>
</dbReference>
<feature type="region of interest" description="Disordered" evidence="10">
    <location>
        <begin position="2685"/>
        <end position="2708"/>
    </location>
</feature>
<feature type="transmembrane region" description="Helical" evidence="11">
    <location>
        <begin position="2145"/>
        <end position="2164"/>
    </location>
</feature>
<keyword evidence="8" id="KW-0547">Nucleotide-binding</keyword>
<dbReference type="SUPFAM" id="SSF56112">
    <property type="entry name" value="Protein kinase-like (PK-like)"/>
    <property type="match status" value="1"/>
</dbReference>
<organism evidence="15 16">
    <name type="scientific">Elliptochloris bilobata</name>
    <dbReference type="NCBI Taxonomy" id="381761"/>
    <lineage>
        <taxon>Eukaryota</taxon>
        <taxon>Viridiplantae</taxon>
        <taxon>Chlorophyta</taxon>
        <taxon>core chlorophytes</taxon>
        <taxon>Trebouxiophyceae</taxon>
        <taxon>Trebouxiophyceae incertae sedis</taxon>
        <taxon>Elliptochloris clade</taxon>
        <taxon>Elliptochloris</taxon>
    </lineage>
</organism>
<dbReference type="CDD" id="cd00051">
    <property type="entry name" value="EFh"/>
    <property type="match status" value="1"/>
</dbReference>
<feature type="transmembrane region" description="Helical" evidence="11">
    <location>
        <begin position="1319"/>
        <end position="1337"/>
    </location>
</feature>
<accession>A0AAW1RE59</accession>